<keyword evidence="1" id="KW-1133">Transmembrane helix</keyword>
<protein>
    <recommendedName>
        <fullName evidence="4">ABC transporter permease</fullName>
    </recommendedName>
</protein>
<name>A0AAW5K9S8_9FIRM</name>
<accession>A0AAW5K9S8</accession>
<reference evidence="2" key="1">
    <citation type="submission" date="2022-06" db="EMBL/GenBank/DDBJ databases">
        <title>Isolation of gut microbiota from human fecal samples.</title>
        <authorList>
            <person name="Pamer E.G."/>
            <person name="Barat B."/>
            <person name="Waligurski E."/>
            <person name="Medina S."/>
            <person name="Paddock L."/>
            <person name="Mostad J."/>
        </authorList>
    </citation>
    <scope>NUCLEOTIDE SEQUENCE</scope>
    <source>
        <strain evidence="2">DFI.7.96</strain>
    </source>
</reference>
<gene>
    <name evidence="2" type="ORF">NE646_00195</name>
</gene>
<proteinExistence type="predicted"/>
<feature type="transmembrane region" description="Helical" evidence="1">
    <location>
        <begin position="55"/>
        <end position="73"/>
    </location>
</feature>
<dbReference type="Proteomes" id="UP001205063">
    <property type="component" value="Unassembled WGS sequence"/>
</dbReference>
<dbReference type="AlphaFoldDB" id="A0AAW5K9S8"/>
<keyword evidence="1" id="KW-0472">Membrane</keyword>
<organism evidence="2 3">
    <name type="scientific">Bittarella massiliensis</name>
    <name type="common">ex Durand et al. 2017</name>
    <dbReference type="NCBI Taxonomy" id="1720313"/>
    <lineage>
        <taxon>Bacteria</taxon>
        <taxon>Bacillati</taxon>
        <taxon>Bacillota</taxon>
        <taxon>Clostridia</taxon>
        <taxon>Eubacteriales</taxon>
        <taxon>Oscillospiraceae</taxon>
        <taxon>Bittarella (ex Durand et al. 2017)</taxon>
    </lineage>
</organism>
<dbReference type="RefSeq" id="WP_256135077.1">
    <property type="nucleotide sequence ID" value="NZ_JANGAB010000001.1"/>
</dbReference>
<keyword evidence="1" id="KW-0812">Transmembrane</keyword>
<evidence type="ECO:0008006" key="4">
    <source>
        <dbReference type="Google" id="ProtNLM"/>
    </source>
</evidence>
<feature type="transmembrane region" description="Helical" evidence="1">
    <location>
        <begin position="127"/>
        <end position="147"/>
    </location>
</feature>
<evidence type="ECO:0000313" key="3">
    <source>
        <dbReference type="Proteomes" id="UP001205063"/>
    </source>
</evidence>
<feature type="transmembrane region" description="Helical" evidence="1">
    <location>
        <begin position="12"/>
        <end position="35"/>
    </location>
</feature>
<evidence type="ECO:0000256" key="1">
    <source>
        <dbReference type="SAM" id="Phobius"/>
    </source>
</evidence>
<feature type="transmembrane region" description="Helical" evidence="1">
    <location>
        <begin position="154"/>
        <end position="173"/>
    </location>
</feature>
<comment type="caution">
    <text evidence="2">The sequence shown here is derived from an EMBL/GenBank/DDBJ whole genome shotgun (WGS) entry which is preliminary data.</text>
</comment>
<sequence length="689" mass="76995">MWELYKCNLKRLVRSPIPLATILALFLFVNALGVSSLHQYGEPLAMLQNDIPSNLILFLGFLFLSFFCVQTAGRQVGESLGQGNGVRARQECCQLAVMVSVCLFVSCNYFLYPLIAYAKMGVSSSLLLLHLLKVTVLDFFLVGLLGISAGSAIGIWLSPTAGTVTLLGTAILFSPAPQMVLSSFSSPDINFSPLLDLFHIQLRTPIVRFDLPSYGIPNEAIRWDRIGFSIALFLFFWALRALPASRWQGKTAAALLAVLTGVSLWQYSRGGSYLYYGYNLETTLSKIGNLSSEEREEVPAKFSVEGYQMELKIDRELHADVTVTLSDAQEQEEYVFTLYRGYHLQTLTDHLGNQLSWEQEGDWIRFSPVVSGTTAFRFSYSGSGDMFYSNRQGIFLPGYFPFYPMPGEKVVNDGLGFMTPIDRSQKQFEVTVHTDAPNLNCSLLPTGGDSCFAGESESVSLFAGLIEERQEDGIAVVTPIVPVLGEDPSFGVKAFDAANQRRTAGDVYEDYARLCDWCGAANDLKRPRKVFQVGETVPAGDPAYPFSDHWFLLDPRYSPYAATALFETRAELRPIFEYLGKDITAEMMLEGYDPESLRQKHLLWQALRAQFEDPEVFRATALRDPSDGNPNYRLLQATGRWGEPAVYRQVYRYLTDEEDKRTSAQFFAELESRFLSSVSIEGGGGHFED</sequence>
<dbReference type="EMBL" id="JANGAB010000001">
    <property type="protein sequence ID" value="MCQ4948091.1"/>
    <property type="molecule type" value="Genomic_DNA"/>
</dbReference>
<evidence type="ECO:0000313" key="2">
    <source>
        <dbReference type="EMBL" id="MCQ4948091.1"/>
    </source>
</evidence>
<feature type="transmembrane region" description="Helical" evidence="1">
    <location>
        <begin position="94"/>
        <end position="115"/>
    </location>
</feature>